<evidence type="ECO:0000313" key="5">
    <source>
        <dbReference type="Proteomes" id="UP000618051"/>
    </source>
</evidence>
<name>A0A835NP39_9PASS</name>
<proteinExistence type="predicted"/>
<dbReference type="SUPFAM" id="SSF47353">
    <property type="entry name" value="Retrovirus capsid dimerization domain-like"/>
    <property type="match status" value="1"/>
</dbReference>
<feature type="compositionally biased region" description="Basic and acidic residues" evidence="1">
    <location>
        <begin position="8"/>
        <end position="21"/>
    </location>
</feature>
<evidence type="ECO:0000256" key="1">
    <source>
        <dbReference type="SAM" id="MobiDB-lite"/>
    </source>
</evidence>
<evidence type="ECO:0000313" key="4">
    <source>
        <dbReference type="EMBL" id="KAI1234808.1"/>
    </source>
</evidence>
<dbReference type="InterPro" id="IPR050195">
    <property type="entry name" value="Primate_lentivir_Gag_pol-like"/>
</dbReference>
<comment type="caution">
    <text evidence="3">The sequence shown here is derived from an EMBL/GenBank/DDBJ whole genome shotgun (WGS) entry which is preliminary data.</text>
</comment>
<accession>A0A835NP39</accession>
<feature type="non-terminal residue" evidence="3">
    <location>
        <position position="574"/>
    </location>
</feature>
<reference evidence="3" key="1">
    <citation type="submission" date="2020-10" db="EMBL/GenBank/DDBJ databases">
        <title>Feather gene expression reveals the developmental basis of iridescence in African starlings.</title>
        <authorList>
            <person name="Rubenstein D.R."/>
        </authorList>
    </citation>
    <scope>NUCLEOTIDE SEQUENCE</scope>
    <source>
        <strain evidence="3">SS15</strain>
        <tissue evidence="3">Liver</tissue>
    </source>
</reference>
<evidence type="ECO:0000313" key="3">
    <source>
        <dbReference type="EMBL" id="KAG0118641.1"/>
    </source>
</evidence>
<keyword evidence="5" id="KW-1185">Reference proteome</keyword>
<dbReference type="Pfam" id="PF00607">
    <property type="entry name" value="Gag_p24"/>
    <property type="match status" value="1"/>
</dbReference>
<dbReference type="PANTHER" id="PTHR40389:SF3">
    <property type="entry name" value="IGE-BINDING PROTEIN"/>
    <property type="match status" value="1"/>
</dbReference>
<gene>
    <name evidence="4" type="ORF">IHE44_0003189</name>
    <name evidence="3" type="ORF">IHE44_000761</name>
</gene>
<dbReference type="GO" id="GO:0003964">
    <property type="term" value="F:RNA-directed DNA polymerase activity"/>
    <property type="evidence" value="ECO:0007669"/>
    <property type="project" value="InterPro"/>
</dbReference>
<dbReference type="InterPro" id="IPR010661">
    <property type="entry name" value="RVT_thumb"/>
</dbReference>
<dbReference type="Pfam" id="PF06817">
    <property type="entry name" value="RVT_thumb"/>
    <property type="match status" value="1"/>
</dbReference>
<dbReference type="GO" id="GO:0016032">
    <property type="term" value="P:viral process"/>
    <property type="evidence" value="ECO:0007669"/>
    <property type="project" value="InterPro"/>
</dbReference>
<dbReference type="InterPro" id="IPR043128">
    <property type="entry name" value="Rev_trsase/Diguanyl_cyclase"/>
</dbReference>
<dbReference type="SUPFAM" id="SSF47943">
    <property type="entry name" value="Retrovirus capsid protein, N-terminal core domain"/>
    <property type="match status" value="1"/>
</dbReference>
<dbReference type="Gene3D" id="1.10.375.10">
    <property type="entry name" value="Human Immunodeficiency Virus Type 1 Capsid Protein"/>
    <property type="match status" value="1"/>
</dbReference>
<protein>
    <recommendedName>
        <fullName evidence="2">Reverse transcriptase thumb domain-containing protein</fullName>
    </recommendedName>
</protein>
<dbReference type="PANTHER" id="PTHR40389">
    <property type="entry name" value="ENDOGENOUS RETROVIRUS GROUP K MEMBER 24 GAG POLYPROTEIN-RELATED"/>
    <property type="match status" value="1"/>
</dbReference>
<dbReference type="Gene3D" id="3.30.70.270">
    <property type="match status" value="1"/>
</dbReference>
<reference evidence="4 5" key="2">
    <citation type="journal article" date="2021" name="J. Hered.">
        <title>Feather Gene Expression Elucidates the Developmental Basis of Plumage Iridescence in African Starlings.</title>
        <authorList>
            <person name="Rubenstein D.R."/>
            <person name="Corvelo A."/>
            <person name="MacManes M.D."/>
            <person name="Maia R."/>
            <person name="Narzisi G."/>
            <person name="Rousaki A."/>
            <person name="Vandenabeele P."/>
            <person name="Shawkey M.D."/>
            <person name="Solomon J."/>
        </authorList>
    </citation>
    <scope>NUCLEOTIDE SEQUENCE [LARGE SCALE GENOMIC DNA]</scope>
    <source>
        <strain evidence="4">SS15</strain>
    </source>
</reference>
<dbReference type="InterPro" id="IPR008919">
    <property type="entry name" value="Retrov_capsid_N"/>
</dbReference>
<dbReference type="Proteomes" id="UP000618051">
    <property type="component" value="Unassembled WGS sequence"/>
</dbReference>
<feature type="non-terminal residue" evidence="3">
    <location>
        <position position="1"/>
    </location>
</feature>
<dbReference type="EMBL" id="JADDUC010000106">
    <property type="protein sequence ID" value="KAG0118641.1"/>
    <property type="molecule type" value="Genomic_DNA"/>
</dbReference>
<sequence length="574" mass="65545">FEPVPVEVNDKASIDVRDTESGPKAQRIAPPEPEINPYTVESPHSEINPSPAKLSYPSGNPCVVDPLSTEFLCHEQAAGSLPAQNGNAVIQHWQKCREAAMKEDNLAVVTACPIIHAKNQCLAYRELDYKVVKDLRMLVEESSISSHHVLSYLESISTTFVLICHNWKSMMKIILAATQFAVWLTDYQELCMTQAKALQDRNPAIFIAHLTREGAFTVPTGPAELFVQFLDRLQAPLSQEVDNDEARAILLWQLAFTNAYEDRRKVLLALCNLHICDIAEALILNELRKLLGSLNWLYPVSSLSTELLHPLFDLLRGNPTCIWFNSWPQKLKLPLHTLRKAESYYRLSVAKIHIPFTYLQVKTIWHGSYQTTPTFKLHLQIFLDNYLSIIPHIVYGEMSNLSLYAKRHFSGPTVFTDTSSKNNKAAEPLNDSSYAANVVFCLESPYLKYAVNQLLFTELRTLWTLINSWQHDFYMSHVRSHTVHHQLSVWQVAISLQYLAAEMERISQEQMNRKKVGPLAKGTKKKRTAGLFREYIRKRLDICYPNQRTFVSRVLYNKARLLLKMLILGLKPPG</sequence>
<dbReference type="EMBL" id="JADDUC020000014">
    <property type="protein sequence ID" value="KAI1234808.1"/>
    <property type="molecule type" value="Genomic_DNA"/>
</dbReference>
<dbReference type="AlphaFoldDB" id="A0A835NP39"/>
<reference evidence="4" key="3">
    <citation type="submission" date="2022-01" db="EMBL/GenBank/DDBJ databases">
        <authorList>
            <person name="Rubenstein D.R."/>
        </authorList>
    </citation>
    <scope>NUCLEOTIDE SEQUENCE</scope>
    <source>
        <strain evidence="4">SS15</strain>
        <tissue evidence="4">Liver</tissue>
    </source>
</reference>
<dbReference type="OrthoDB" id="9395371at2759"/>
<feature type="region of interest" description="Disordered" evidence="1">
    <location>
        <begin position="1"/>
        <end position="50"/>
    </location>
</feature>
<feature type="domain" description="Reverse transcriptase thumb" evidence="2">
    <location>
        <begin position="281"/>
        <end position="319"/>
    </location>
</feature>
<evidence type="ECO:0000259" key="2">
    <source>
        <dbReference type="Pfam" id="PF06817"/>
    </source>
</evidence>
<organism evidence="3">
    <name type="scientific">Lamprotornis superbus</name>
    <dbReference type="NCBI Taxonomy" id="245042"/>
    <lineage>
        <taxon>Eukaryota</taxon>
        <taxon>Metazoa</taxon>
        <taxon>Chordata</taxon>
        <taxon>Craniata</taxon>
        <taxon>Vertebrata</taxon>
        <taxon>Euteleostomi</taxon>
        <taxon>Archelosauria</taxon>
        <taxon>Archosauria</taxon>
        <taxon>Dinosauria</taxon>
        <taxon>Saurischia</taxon>
        <taxon>Theropoda</taxon>
        <taxon>Coelurosauria</taxon>
        <taxon>Aves</taxon>
        <taxon>Neognathae</taxon>
        <taxon>Neoaves</taxon>
        <taxon>Telluraves</taxon>
        <taxon>Australaves</taxon>
        <taxon>Passeriformes</taxon>
        <taxon>Sturnidae</taxon>
        <taxon>Lamprotornis</taxon>
    </lineage>
</organism>